<dbReference type="InterPro" id="IPR041136">
    <property type="entry name" value="Vault_4"/>
</dbReference>
<dbReference type="InterPro" id="IPR043179">
    <property type="entry name" value="Vault_2_sf"/>
</dbReference>
<feature type="domain" description="Major vault protein repeat" evidence="15">
    <location>
        <begin position="389"/>
        <end position="431"/>
    </location>
</feature>
<dbReference type="Gene3D" id="2.30.30.620">
    <property type="match status" value="1"/>
</dbReference>
<dbReference type="OrthoDB" id="6125719at2759"/>
<accession>A0A0S4ISQ0</accession>
<protein>
    <submittedName>
        <fullName evidence="16">Major vault protein, putative</fullName>
    </submittedName>
</protein>
<dbReference type="InterPro" id="IPR002499">
    <property type="entry name" value="Vault_N"/>
</dbReference>
<keyword evidence="17" id="KW-1185">Reference proteome</keyword>
<evidence type="ECO:0000256" key="6">
    <source>
        <dbReference type="ARBA" id="ARBA00023242"/>
    </source>
</evidence>
<dbReference type="InterPro" id="IPR039059">
    <property type="entry name" value="MVP"/>
</dbReference>
<feature type="domain" description="Major vault protein repeat" evidence="11">
    <location>
        <begin position="165"/>
        <end position="198"/>
    </location>
</feature>
<evidence type="ECO:0000259" key="11">
    <source>
        <dbReference type="Pfam" id="PF01505"/>
    </source>
</evidence>
<keyword evidence="6" id="KW-0539">Nucleus</keyword>
<keyword evidence="7 10" id="KW-0687">Ribonucleoprotein</keyword>
<dbReference type="Gene3D" id="6.20.380.10">
    <property type="match status" value="1"/>
</dbReference>
<dbReference type="VEuPathDB" id="TriTrypDB:BSAL_71795"/>
<proteinExistence type="predicted"/>
<dbReference type="GO" id="GO:0005634">
    <property type="term" value="C:nucleus"/>
    <property type="evidence" value="ECO:0007669"/>
    <property type="project" value="UniProtKB-SubCell"/>
</dbReference>
<evidence type="ECO:0000256" key="10">
    <source>
        <dbReference type="PROSITE-ProRule" id="PRU00571"/>
    </source>
</evidence>
<keyword evidence="5" id="KW-0677">Repeat</keyword>
<dbReference type="Gene3D" id="2.30.30.560">
    <property type="match status" value="2"/>
</dbReference>
<dbReference type="OMA" id="IEITTHA"/>
<dbReference type="Gene3D" id="3.30.479.30">
    <property type="entry name" value="Band 7 domain"/>
    <property type="match status" value="1"/>
</dbReference>
<dbReference type="AlphaFoldDB" id="A0A0S4ISQ0"/>
<dbReference type="InterPro" id="IPR021870">
    <property type="entry name" value="MVP_shoulder"/>
</dbReference>
<dbReference type="Proteomes" id="UP000051952">
    <property type="component" value="Unassembled WGS sequence"/>
</dbReference>
<name>A0A0S4ISQ0_BODSA</name>
<dbReference type="PANTHER" id="PTHR14165:SF12">
    <property type="entry name" value="VAULT PROTEIN, PUTATIVE-RELATED"/>
    <property type="match status" value="1"/>
</dbReference>
<evidence type="ECO:0000256" key="2">
    <source>
        <dbReference type="ARBA" id="ARBA00004496"/>
    </source>
</evidence>
<feature type="repeat" description="MVP" evidence="10">
    <location>
        <begin position="55"/>
        <end position="115"/>
    </location>
</feature>
<dbReference type="Pfam" id="PF17794">
    <property type="entry name" value="Vault_2"/>
    <property type="match status" value="1"/>
</dbReference>
<dbReference type="PANTHER" id="PTHR14165">
    <property type="entry name" value="MAJOR VAULT PROTEIN"/>
    <property type="match status" value="1"/>
</dbReference>
<evidence type="ECO:0000259" key="12">
    <source>
        <dbReference type="Pfam" id="PF11978"/>
    </source>
</evidence>
<dbReference type="Gene3D" id="6.10.250.720">
    <property type="match status" value="1"/>
</dbReference>
<evidence type="ECO:0000256" key="4">
    <source>
        <dbReference type="ARBA" id="ARBA00022553"/>
    </source>
</evidence>
<evidence type="ECO:0000259" key="15">
    <source>
        <dbReference type="Pfam" id="PF17796"/>
    </source>
</evidence>
<feature type="domain" description="Major vault protein repeat" evidence="14">
    <location>
        <begin position="458"/>
        <end position="528"/>
    </location>
</feature>
<keyword evidence="3 10" id="KW-0963">Cytoplasm</keyword>
<feature type="repeat" description="MVP" evidence="10">
    <location>
        <begin position="164"/>
        <end position="216"/>
    </location>
</feature>
<feature type="domain" description="Major vault protein repeat" evidence="11">
    <location>
        <begin position="114"/>
        <end position="148"/>
    </location>
</feature>
<dbReference type="GO" id="GO:0005737">
    <property type="term" value="C:cytoplasm"/>
    <property type="evidence" value="ECO:0007669"/>
    <property type="project" value="UniProtKB-SubCell"/>
</dbReference>
<comment type="function">
    <text evidence="8">Required for normal vault structure. Vaults are multi-subunit structures that may act as scaffolds for proteins involved in signal transduction. Vaults may also play a role in nucleo-cytoplasmic transport.</text>
</comment>
<dbReference type="InterPro" id="IPR041134">
    <property type="entry name" value="Vault_2"/>
</dbReference>
<evidence type="ECO:0000259" key="13">
    <source>
        <dbReference type="Pfam" id="PF17794"/>
    </source>
</evidence>
<evidence type="ECO:0000256" key="7">
    <source>
        <dbReference type="ARBA" id="ARBA00023274"/>
    </source>
</evidence>
<dbReference type="Pfam" id="PF11978">
    <property type="entry name" value="MVP_shoulder"/>
    <property type="match status" value="1"/>
</dbReference>
<evidence type="ECO:0000256" key="5">
    <source>
        <dbReference type="ARBA" id="ARBA00022737"/>
    </source>
</evidence>
<dbReference type="Gene3D" id="2.30.30.550">
    <property type="entry name" value="Major Vault Protein repeat"/>
    <property type="match status" value="4"/>
</dbReference>
<dbReference type="InterPro" id="IPR043023">
    <property type="entry name" value="MVP_rep_sf"/>
</dbReference>
<evidence type="ECO:0000256" key="3">
    <source>
        <dbReference type="ARBA" id="ARBA00022490"/>
    </source>
</evidence>
<evidence type="ECO:0000313" key="17">
    <source>
        <dbReference type="Proteomes" id="UP000051952"/>
    </source>
</evidence>
<dbReference type="PROSITE" id="PS51224">
    <property type="entry name" value="MVP"/>
    <property type="match status" value="5"/>
</dbReference>
<dbReference type="FunFam" id="2.30.30.570:FF:000001">
    <property type="entry name" value="major vault protein-like"/>
    <property type="match status" value="1"/>
</dbReference>
<evidence type="ECO:0000313" key="16">
    <source>
        <dbReference type="EMBL" id="CUG06158.1"/>
    </source>
</evidence>
<dbReference type="InterPro" id="IPR041139">
    <property type="entry name" value="MVP_rep_dom"/>
</dbReference>
<dbReference type="CDD" id="cd08825">
    <property type="entry name" value="MVP_shoulder"/>
    <property type="match status" value="1"/>
</dbReference>
<keyword evidence="4" id="KW-0597">Phosphoprotein</keyword>
<feature type="domain" description="Major vault protein repeat" evidence="13">
    <location>
        <begin position="55"/>
        <end position="103"/>
    </location>
</feature>
<feature type="repeat" description="MVP" evidence="10">
    <location>
        <begin position="326"/>
        <end position="387"/>
    </location>
</feature>
<feature type="domain" description="Major vault protein shoulder" evidence="12">
    <location>
        <begin position="529"/>
        <end position="646"/>
    </location>
</feature>
<comment type="subcellular location">
    <subcellularLocation>
        <location evidence="2 10">Cytoplasm</location>
    </subcellularLocation>
    <subcellularLocation>
        <location evidence="1">Nucleus</location>
    </subcellularLocation>
</comment>
<evidence type="ECO:0000256" key="1">
    <source>
        <dbReference type="ARBA" id="ARBA00004123"/>
    </source>
</evidence>
<evidence type="ECO:0000259" key="14">
    <source>
        <dbReference type="Pfam" id="PF17795"/>
    </source>
</evidence>
<comment type="subunit">
    <text evidence="9">The vault ribonucleoprotein particle is a huge (400 A x 670 A) cage structure of 12.9 MDa. It consists of a dimer of half-vaults, with each half-vault comprising 39 identical major vault protein (MVP) chains, PARP4 and one or more vault RNAs (vRNAs).</text>
</comment>
<dbReference type="Pfam" id="PF01505">
    <property type="entry name" value="Vault"/>
    <property type="match status" value="3"/>
</dbReference>
<dbReference type="Gene3D" id="2.30.30.570">
    <property type="match status" value="2"/>
</dbReference>
<evidence type="ECO:0000256" key="9">
    <source>
        <dbReference type="ARBA" id="ARBA00025889"/>
    </source>
</evidence>
<feature type="repeat" description="MVP" evidence="10">
    <location>
        <begin position="116"/>
        <end position="163"/>
    </location>
</feature>
<gene>
    <name evidence="16" type="ORF">BSAL_71795</name>
</gene>
<dbReference type="EMBL" id="CYKH01000567">
    <property type="protein sequence ID" value="CUG06158.1"/>
    <property type="molecule type" value="Genomic_DNA"/>
</dbReference>
<organism evidence="16 17">
    <name type="scientific">Bodo saltans</name>
    <name type="common">Flagellated protozoan</name>
    <dbReference type="NCBI Taxonomy" id="75058"/>
    <lineage>
        <taxon>Eukaryota</taxon>
        <taxon>Discoba</taxon>
        <taxon>Euglenozoa</taxon>
        <taxon>Kinetoplastea</taxon>
        <taxon>Metakinetoplastina</taxon>
        <taxon>Eubodonida</taxon>
        <taxon>Bodonidae</taxon>
        <taxon>Bodo</taxon>
    </lineage>
</organism>
<dbReference type="Pfam" id="PF17796">
    <property type="entry name" value="Vault_4"/>
    <property type="match status" value="1"/>
</dbReference>
<sequence length="855" mass="94094">MTDTVLRLRHSEYVHINDNNTNAITLHCGPAKITLQSHQTAVQRAPAAFELVDLRGYTVIENPVARDGAGDVIVGPNGQAKNKLGEREIRFFQQPFPLYPLETVVIRNEPLPLLTSTQSLVLRAITSFDAYKAGDEFLFQGPGTYIPRVEVEVVEKRDAIIVLFNQSLRLRAKNKFVDRTGTVRQVGEEYLWNSPGAFMLGVNETLQAVVATTVIGAENALHVLVSKGYTDKRSWANGVERRAGEVYLVTAAMTSEFVAEPQEKVIKTVPLIKVNSLQFAVIHDPVGPNGKPQLGRRKVVTDTTFFLQPGETLDPAGIVDAYVLGEDEAVLVKAVEEFTDTEVTPAVKRVSGEQWLLRGPRNYIPTGSVRVAPGADGTGKRRRLILGPGEGVYVRNILSGDVRAVVGVSYMLEAYEELWSKELSPIVEEKLSRQLNAHAAYMDGNIVGGAARDKTRLVNYHIPHNSVTQVFDYKVRTRRTIFGPDKVTLGPDEEFTVLNLSGSDWDPQQPNVCQPKQTDKIKALYLFLGPSNLSDVVKVETRDHARLSLQLSYDWYFDVEERNIAQADECFNVPDFVGDCCSCIASRVRATIASVSFEYFHKNSASILRSAVFGNDDNGQPKAELRFPSNRLVVTSIDIQEIVVIDDKTREALKQSVKVAIEITTQGQEATARQEASVREQTARGKLERQQIQDKSSSEVQRKKLIEAETQCASIASTGRAKAEARARAVAATIDGDLSVQLARIHAAKDEVMDIAQLEQKQRKTADELQFLGEKNELEIAQKDAVAKLESSKFGRVMDAVGKDTVQQIAKAGPEMQAKILGALGLQGYLVTDGTNPINLFNTAKGLTAAATAPN</sequence>
<evidence type="ECO:0000256" key="8">
    <source>
        <dbReference type="ARBA" id="ARBA00024814"/>
    </source>
</evidence>
<dbReference type="InterPro" id="IPR040989">
    <property type="entry name" value="Vault_3"/>
</dbReference>
<feature type="domain" description="Major vault protein repeat" evidence="11">
    <location>
        <begin position="322"/>
        <end position="365"/>
    </location>
</feature>
<dbReference type="FunFam" id="3.30.479.30:FF:000010">
    <property type="entry name" value="major vault protein-like"/>
    <property type="match status" value="1"/>
</dbReference>
<dbReference type="InterPro" id="IPR036013">
    <property type="entry name" value="Band_7/SPFH_dom_sf"/>
</dbReference>
<reference evidence="17" key="1">
    <citation type="submission" date="2015-09" db="EMBL/GenBank/DDBJ databases">
        <authorList>
            <consortium name="Pathogen Informatics"/>
        </authorList>
    </citation>
    <scope>NUCLEOTIDE SEQUENCE [LARGE SCALE GENOMIC DNA]</scope>
    <source>
        <strain evidence="17">Lake Konstanz</strain>
    </source>
</reference>
<feature type="repeat" description="MVP" evidence="10">
    <location>
        <begin position="217"/>
        <end position="275"/>
    </location>
</feature>
<dbReference type="Pfam" id="PF17795">
    <property type="entry name" value="Vault_3"/>
    <property type="match status" value="1"/>
</dbReference>
<dbReference type="GO" id="GO:1990904">
    <property type="term" value="C:ribonucleoprotein complex"/>
    <property type="evidence" value="ECO:0007669"/>
    <property type="project" value="UniProtKB-UniRule"/>
</dbReference>